<evidence type="ECO:0000313" key="1">
    <source>
        <dbReference type="EMBL" id="JAH74700.1"/>
    </source>
</evidence>
<reference evidence="1" key="2">
    <citation type="journal article" date="2015" name="Fish Shellfish Immunol.">
        <title>Early steps in the European eel (Anguilla anguilla)-Vibrio vulnificus interaction in the gills: Role of the RtxA13 toxin.</title>
        <authorList>
            <person name="Callol A."/>
            <person name="Pajuelo D."/>
            <person name="Ebbesson L."/>
            <person name="Teles M."/>
            <person name="MacKenzie S."/>
            <person name="Amaro C."/>
        </authorList>
    </citation>
    <scope>NUCLEOTIDE SEQUENCE</scope>
</reference>
<name>A0A0E9VB32_ANGAN</name>
<dbReference type="AlphaFoldDB" id="A0A0E9VB32"/>
<organism evidence="1">
    <name type="scientific">Anguilla anguilla</name>
    <name type="common">European freshwater eel</name>
    <name type="synonym">Muraena anguilla</name>
    <dbReference type="NCBI Taxonomy" id="7936"/>
    <lineage>
        <taxon>Eukaryota</taxon>
        <taxon>Metazoa</taxon>
        <taxon>Chordata</taxon>
        <taxon>Craniata</taxon>
        <taxon>Vertebrata</taxon>
        <taxon>Euteleostomi</taxon>
        <taxon>Actinopterygii</taxon>
        <taxon>Neopterygii</taxon>
        <taxon>Teleostei</taxon>
        <taxon>Anguilliformes</taxon>
        <taxon>Anguillidae</taxon>
        <taxon>Anguilla</taxon>
    </lineage>
</organism>
<dbReference type="EMBL" id="GBXM01033877">
    <property type="protein sequence ID" value="JAH74700.1"/>
    <property type="molecule type" value="Transcribed_RNA"/>
</dbReference>
<reference evidence="1" key="1">
    <citation type="submission" date="2014-11" db="EMBL/GenBank/DDBJ databases">
        <authorList>
            <person name="Amaro Gonzalez C."/>
        </authorList>
    </citation>
    <scope>NUCLEOTIDE SEQUENCE</scope>
</reference>
<accession>A0A0E9VB32</accession>
<proteinExistence type="predicted"/>
<protein>
    <submittedName>
        <fullName evidence="1">Uncharacterized protein</fullName>
    </submittedName>
</protein>
<sequence length="39" mass="4601">MALACAHSSFVLNFDLQVKTSFTLLFYCVFFLKTRFDEF</sequence>